<keyword evidence="1" id="KW-0472">Membrane</keyword>
<feature type="transmembrane region" description="Helical" evidence="1">
    <location>
        <begin position="583"/>
        <end position="602"/>
    </location>
</feature>
<dbReference type="EMBL" id="CAMXCT010006809">
    <property type="protein sequence ID" value="CAI4020413.1"/>
    <property type="molecule type" value="Genomic_DNA"/>
</dbReference>
<keyword evidence="1" id="KW-1133">Transmembrane helix</keyword>
<evidence type="ECO:0000313" key="4">
    <source>
        <dbReference type="EMBL" id="CAL4807725.1"/>
    </source>
</evidence>
<evidence type="ECO:0000256" key="1">
    <source>
        <dbReference type="SAM" id="Phobius"/>
    </source>
</evidence>
<feature type="domain" description="JmjC" evidence="2">
    <location>
        <begin position="147"/>
        <end position="300"/>
    </location>
</feature>
<keyword evidence="1" id="KW-0812">Transmembrane</keyword>
<sequence>MAAFSGSAYSGALPQLLPATFASIDAVMRCPVCSWRPFSSEVVPRRLSQRRGQLDFNDLATLEVGDELDDPARPFVLRDLQGIDDYKAATEKEALLQAAREIPLEVRVGYSWSIAQNRGEGPQKMPLEEYLRSGMYEGAYDGDTFLEPIYAFDMNLRLPGLENVAELPEAILTWNTSAFSRAVTVSMLGGPRSAVGWHSHGASLQLTLHGRKRWFLYPPGEYPPGDGPGGGFSLTDWMELVYPSLPEEHRPLECIVEAGDVIYVPDGWYHAVVNLADTVAVSLQSRDLAPEAQHAFKGLSLQMVQSMWQDSPETIEEISEAAREYLSRGLKNDLHARRVLYYCLMQVDQQEAIDVILEGIRKDPYHIPLQFELASSLDRQLKAADDATAEDLRETIKMLLAEWEPQLKANCRNQKALWILNKFHRALGHEKLADGYFQRLAAWHRDVDLISRTQCFSAASMTLVFRPRLPFSKDARAPKVPEDLLEEVSDKKVMPTWAVCGMFLLELGVWVGLYWRDYTVGTNIAIAHYYSFQTITDLSALRAPAQRRSWWNPFRAIVALSFIFLDVSLLINGAEDFGLLPAVRLGLCVLRLAHALLCIKFYGPSQSQMMALPKFLRWHLQQVSAVPLLLVAWAAVGWFCPYVFILMHYNYGEVRLDGPLTALQDTYVVTVVLKSLVLDVMFASRVQAGISELTACILFSGQYPLIFETYWLPPLKMGHLLAEVMFGGIALLYLFFDVRLDVPAETSPISTKVVDGTP</sequence>
<dbReference type="EMBL" id="CAMXCT030006809">
    <property type="protein sequence ID" value="CAL4807725.1"/>
    <property type="molecule type" value="Genomic_DNA"/>
</dbReference>
<proteinExistence type="predicted"/>
<name>A0A9P1GTA2_9DINO</name>
<dbReference type="OrthoDB" id="410827at2759"/>
<gene>
    <name evidence="3" type="ORF">C1SCF055_LOCUS44832</name>
</gene>
<accession>A0A9P1GTA2</accession>
<feature type="transmembrane region" description="Helical" evidence="1">
    <location>
        <begin position="623"/>
        <end position="647"/>
    </location>
</feature>
<feature type="transmembrane region" description="Helical" evidence="1">
    <location>
        <begin position="494"/>
        <end position="515"/>
    </location>
</feature>
<reference evidence="3" key="1">
    <citation type="submission" date="2022-10" db="EMBL/GenBank/DDBJ databases">
        <authorList>
            <person name="Chen Y."/>
            <person name="Dougan E. K."/>
            <person name="Chan C."/>
            <person name="Rhodes N."/>
            <person name="Thang M."/>
        </authorList>
    </citation>
    <scope>NUCLEOTIDE SEQUENCE</scope>
</reference>
<dbReference type="PANTHER" id="PTHR12480">
    <property type="entry name" value="ARGININE DEMETHYLASE AND LYSYL-HYDROXYLASE JMJD"/>
    <property type="match status" value="1"/>
</dbReference>
<dbReference type="Pfam" id="PF13621">
    <property type="entry name" value="Cupin_8"/>
    <property type="match status" value="1"/>
</dbReference>
<dbReference type="PANTHER" id="PTHR12480:SF35">
    <property type="entry name" value="TRANSCRIPTION FACTOR JUMONJI, JMJC DOMAIN-CONTAINING PROTEIN"/>
    <property type="match status" value="1"/>
</dbReference>
<organism evidence="3">
    <name type="scientific">Cladocopium goreaui</name>
    <dbReference type="NCBI Taxonomy" id="2562237"/>
    <lineage>
        <taxon>Eukaryota</taxon>
        <taxon>Sar</taxon>
        <taxon>Alveolata</taxon>
        <taxon>Dinophyceae</taxon>
        <taxon>Suessiales</taxon>
        <taxon>Symbiodiniaceae</taxon>
        <taxon>Cladocopium</taxon>
    </lineage>
</organism>
<dbReference type="InterPro" id="IPR003347">
    <property type="entry name" value="JmjC_dom"/>
</dbReference>
<dbReference type="PROSITE" id="PS51184">
    <property type="entry name" value="JMJC"/>
    <property type="match status" value="1"/>
</dbReference>
<dbReference type="AlphaFoldDB" id="A0A9P1GTA2"/>
<reference evidence="4 5" key="2">
    <citation type="submission" date="2024-05" db="EMBL/GenBank/DDBJ databases">
        <authorList>
            <person name="Chen Y."/>
            <person name="Shah S."/>
            <person name="Dougan E. K."/>
            <person name="Thang M."/>
            <person name="Chan C."/>
        </authorList>
    </citation>
    <scope>NUCLEOTIDE SEQUENCE [LARGE SCALE GENOMIC DNA]</scope>
</reference>
<dbReference type="EMBL" id="CAMXCT020006809">
    <property type="protein sequence ID" value="CAL1173788.1"/>
    <property type="molecule type" value="Genomic_DNA"/>
</dbReference>
<dbReference type="InterPro" id="IPR041667">
    <property type="entry name" value="Cupin_8"/>
</dbReference>
<dbReference type="SUPFAM" id="SSF51197">
    <property type="entry name" value="Clavaminate synthase-like"/>
    <property type="match status" value="1"/>
</dbReference>
<feature type="transmembrane region" description="Helical" evidence="1">
    <location>
        <begin position="554"/>
        <end position="571"/>
    </location>
</feature>
<evidence type="ECO:0000313" key="3">
    <source>
        <dbReference type="EMBL" id="CAI4020413.1"/>
    </source>
</evidence>
<comment type="caution">
    <text evidence="3">The sequence shown here is derived from an EMBL/GenBank/DDBJ whole genome shotgun (WGS) entry which is preliminary data.</text>
</comment>
<protein>
    <submittedName>
        <fullName evidence="4">JmjC domain-containing protein 8 (Jumonji domain-containing protein 8)</fullName>
    </submittedName>
</protein>
<dbReference type="InterPro" id="IPR050910">
    <property type="entry name" value="JMJD6_ArgDemeth/LysHydrox"/>
</dbReference>
<evidence type="ECO:0000259" key="2">
    <source>
        <dbReference type="PROSITE" id="PS51184"/>
    </source>
</evidence>
<keyword evidence="5" id="KW-1185">Reference proteome</keyword>
<dbReference type="SMART" id="SM00558">
    <property type="entry name" value="JmjC"/>
    <property type="match status" value="1"/>
</dbReference>
<feature type="transmembrane region" description="Helical" evidence="1">
    <location>
        <begin position="718"/>
        <end position="736"/>
    </location>
</feature>
<dbReference type="GO" id="GO:0005737">
    <property type="term" value="C:cytoplasm"/>
    <property type="evidence" value="ECO:0007669"/>
    <property type="project" value="TreeGrafter"/>
</dbReference>
<evidence type="ECO:0000313" key="5">
    <source>
        <dbReference type="Proteomes" id="UP001152797"/>
    </source>
</evidence>
<dbReference type="Gene3D" id="2.60.120.650">
    <property type="entry name" value="Cupin"/>
    <property type="match status" value="1"/>
</dbReference>
<dbReference type="Proteomes" id="UP001152797">
    <property type="component" value="Unassembled WGS sequence"/>
</dbReference>